<reference evidence="1 2" key="1">
    <citation type="submission" date="2012-06" db="EMBL/GenBank/DDBJ databases">
        <title>Finished chromosome of genome of Cylindrospermum stagnale PCC 7417.</title>
        <authorList>
            <consortium name="US DOE Joint Genome Institute"/>
            <person name="Gugger M."/>
            <person name="Coursin T."/>
            <person name="Rippka R."/>
            <person name="Tandeau De Marsac N."/>
            <person name="Huntemann M."/>
            <person name="Wei C.-L."/>
            <person name="Han J."/>
            <person name="Detter J.C."/>
            <person name="Han C."/>
            <person name="Tapia R."/>
            <person name="Chen A."/>
            <person name="Kyrpides N."/>
            <person name="Mavromatis K."/>
            <person name="Markowitz V."/>
            <person name="Szeto E."/>
            <person name="Ivanova N."/>
            <person name="Pagani I."/>
            <person name="Pati A."/>
            <person name="Goodwin L."/>
            <person name="Nordberg H.P."/>
            <person name="Cantor M.N."/>
            <person name="Hua S.X."/>
            <person name="Woyke T."/>
            <person name="Kerfeld C.A."/>
        </authorList>
    </citation>
    <scope>NUCLEOTIDE SEQUENCE [LARGE SCALE GENOMIC DNA]</scope>
    <source>
        <strain evidence="1 2">PCC 7417</strain>
    </source>
</reference>
<dbReference type="EMBL" id="CP003642">
    <property type="protein sequence ID" value="AFZ24122.1"/>
    <property type="molecule type" value="Genomic_DNA"/>
</dbReference>
<evidence type="ECO:0000313" key="2">
    <source>
        <dbReference type="Proteomes" id="UP000010475"/>
    </source>
</evidence>
<dbReference type="STRING" id="56107.Cylst_1870"/>
<proteinExistence type="predicted"/>
<accession>K9WXA5</accession>
<organism evidence="1 2">
    <name type="scientific">Cylindrospermum stagnale PCC 7417</name>
    <dbReference type="NCBI Taxonomy" id="56107"/>
    <lineage>
        <taxon>Bacteria</taxon>
        <taxon>Bacillati</taxon>
        <taxon>Cyanobacteriota</taxon>
        <taxon>Cyanophyceae</taxon>
        <taxon>Nostocales</taxon>
        <taxon>Nostocaceae</taxon>
        <taxon>Cylindrospermum</taxon>
    </lineage>
</organism>
<name>K9WXA5_9NOST</name>
<dbReference type="KEGG" id="csg:Cylst_1870"/>
<protein>
    <submittedName>
        <fullName evidence="1">Uncharacterized protein</fullName>
    </submittedName>
</protein>
<dbReference type="AlphaFoldDB" id="K9WXA5"/>
<dbReference type="Proteomes" id="UP000010475">
    <property type="component" value="Chromosome"/>
</dbReference>
<keyword evidence="2" id="KW-1185">Reference proteome</keyword>
<sequence>MKQVGQIKRHKFNATGVVVETDPYFFEGWVVDIAQATRK</sequence>
<gene>
    <name evidence="1" type="ORF">Cylst_1870</name>
</gene>
<evidence type="ECO:0000313" key="1">
    <source>
        <dbReference type="EMBL" id="AFZ24122.1"/>
    </source>
</evidence>
<dbReference type="HOGENOM" id="CLU_3308379_0_0_3"/>